<proteinExistence type="predicted"/>
<gene>
    <name evidence="2" type="ORF">B0I36DRAFT_123536</name>
</gene>
<dbReference type="AlphaFoldDB" id="A0A9P9BNR3"/>
<feature type="chain" id="PRO_5040454408" evidence="1">
    <location>
        <begin position="19"/>
        <end position="152"/>
    </location>
</feature>
<name>A0A9P9BNR3_9PEZI</name>
<accession>A0A9P9BNR3</accession>
<dbReference type="RefSeq" id="XP_046013181.1">
    <property type="nucleotide sequence ID" value="XM_046148077.1"/>
</dbReference>
<evidence type="ECO:0000256" key="1">
    <source>
        <dbReference type="SAM" id="SignalP"/>
    </source>
</evidence>
<keyword evidence="1" id="KW-0732">Signal</keyword>
<dbReference type="EMBL" id="JAGTJQ010000005">
    <property type="protein sequence ID" value="KAH7031501.1"/>
    <property type="molecule type" value="Genomic_DNA"/>
</dbReference>
<dbReference type="Proteomes" id="UP000756346">
    <property type="component" value="Unassembled WGS sequence"/>
</dbReference>
<sequence length="152" mass="16591">MRSSTILALAGLIASSTAIDIRFYNGEENQYCGGKVSAGCTNVNPNTCCSPGGAYGWTMTCNAIPTAWHIECRAYEGSNCWGPQRNEYAYGWTDECVSRDWNSFRSGGWGFVAKKTRGEEAEAEAAYNAAYNSTQQGEGCRKPDFLEYTDGP</sequence>
<feature type="signal peptide" evidence="1">
    <location>
        <begin position="1"/>
        <end position="18"/>
    </location>
</feature>
<keyword evidence="3" id="KW-1185">Reference proteome</keyword>
<dbReference type="OrthoDB" id="5383526at2759"/>
<evidence type="ECO:0000313" key="3">
    <source>
        <dbReference type="Proteomes" id="UP000756346"/>
    </source>
</evidence>
<organism evidence="2 3">
    <name type="scientific">Microdochium trichocladiopsis</name>
    <dbReference type="NCBI Taxonomy" id="1682393"/>
    <lineage>
        <taxon>Eukaryota</taxon>
        <taxon>Fungi</taxon>
        <taxon>Dikarya</taxon>
        <taxon>Ascomycota</taxon>
        <taxon>Pezizomycotina</taxon>
        <taxon>Sordariomycetes</taxon>
        <taxon>Xylariomycetidae</taxon>
        <taxon>Xylariales</taxon>
        <taxon>Microdochiaceae</taxon>
        <taxon>Microdochium</taxon>
    </lineage>
</organism>
<dbReference type="GeneID" id="70177623"/>
<protein>
    <submittedName>
        <fullName evidence="2">Uncharacterized protein</fullName>
    </submittedName>
</protein>
<reference evidence="2" key="1">
    <citation type="journal article" date="2021" name="Nat. Commun.">
        <title>Genetic determinants of endophytism in the Arabidopsis root mycobiome.</title>
        <authorList>
            <person name="Mesny F."/>
            <person name="Miyauchi S."/>
            <person name="Thiergart T."/>
            <person name="Pickel B."/>
            <person name="Atanasova L."/>
            <person name="Karlsson M."/>
            <person name="Huettel B."/>
            <person name="Barry K.W."/>
            <person name="Haridas S."/>
            <person name="Chen C."/>
            <person name="Bauer D."/>
            <person name="Andreopoulos W."/>
            <person name="Pangilinan J."/>
            <person name="LaButti K."/>
            <person name="Riley R."/>
            <person name="Lipzen A."/>
            <person name="Clum A."/>
            <person name="Drula E."/>
            <person name="Henrissat B."/>
            <person name="Kohler A."/>
            <person name="Grigoriev I.V."/>
            <person name="Martin F.M."/>
            <person name="Hacquard S."/>
        </authorList>
    </citation>
    <scope>NUCLEOTIDE SEQUENCE</scope>
    <source>
        <strain evidence="2">MPI-CAGE-CH-0230</strain>
    </source>
</reference>
<evidence type="ECO:0000313" key="2">
    <source>
        <dbReference type="EMBL" id="KAH7031501.1"/>
    </source>
</evidence>
<comment type="caution">
    <text evidence="2">The sequence shown here is derived from an EMBL/GenBank/DDBJ whole genome shotgun (WGS) entry which is preliminary data.</text>
</comment>